<gene>
    <name evidence="5" type="ORF">GV64_09810</name>
</gene>
<evidence type="ECO:0000256" key="4">
    <source>
        <dbReference type="HAMAP-Rule" id="MF_00528"/>
    </source>
</evidence>
<evidence type="ECO:0000256" key="3">
    <source>
        <dbReference type="ARBA" id="ARBA00023080"/>
    </source>
</evidence>
<dbReference type="CDD" id="cd00555">
    <property type="entry name" value="Maf"/>
    <property type="match status" value="1"/>
</dbReference>
<reference evidence="5 6" key="1">
    <citation type="submission" date="2014-06" db="EMBL/GenBank/DDBJ databases">
        <title>Whole Genome Sequences of Three Symbiotic Endozoicomonas Bacteria.</title>
        <authorList>
            <person name="Neave M.J."/>
            <person name="Apprill A."/>
            <person name="Voolstra C.R."/>
        </authorList>
    </citation>
    <scope>NUCLEOTIDE SEQUENCE [LARGE SCALE GENOMIC DNA]</scope>
    <source>
        <strain evidence="5 6">DSM 22380</strain>
    </source>
</reference>
<comment type="caution">
    <text evidence="4">Lacks conserved residue(s) required for the propagation of feature annotation.</text>
</comment>
<feature type="site" description="Important for substrate specificity" evidence="4">
    <location>
        <position position="73"/>
    </location>
</feature>
<dbReference type="InterPro" id="IPR003697">
    <property type="entry name" value="Maf-like"/>
</dbReference>
<dbReference type="InterPro" id="IPR029001">
    <property type="entry name" value="ITPase-like_fam"/>
</dbReference>
<comment type="catalytic activity">
    <reaction evidence="4">
        <text>dTTP + H2O = dTMP + diphosphate + H(+)</text>
        <dbReference type="Rhea" id="RHEA:28534"/>
        <dbReference type="ChEBI" id="CHEBI:15377"/>
        <dbReference type="ChEBI" id="CHEBI:15378"/>
        <dbReference type="ChEBI" id="CHEBI:33019"/>
        <dbReference type="ChEBI" id="CHEBI:37568"/>
        <dbReference type="ChEBI" id="CHEBI:63528"/>
        <dbReference type="EC" id="3.6.1.9"/>
    </reaction>
</comment>
<evidence type="ECO:0000256" key="2">
    <source>
        <dbReference type="ARBA" id="ARBA00022801"/>
    </source>
</evidence>
<feature type="site" description="Important for substrate specificity" evidence="4">
    <location>
        <position position="155"/>
    </location>
</feature>
<dbReference type="Gene3D" id="3.90.950.10">
    <property type="match status" value="1"/>
</dbReference>
<keyword evidence="3 4" id="KW-0546">Nucleotide metabolism</keyword>
<dbReference type="Pfam" id="PF02545">
    <property type="entry name" value="Maf"/>
    <property type="match status" value="1"/>
</dbReference>
<evidence type="ECO:0000313" key="5">
    <source>
        <dbReference type="EMBL" id="KEI71000.1"/>
    </source>
</evidence>
<feature type="active site" description="Proton acceptor" evidence="4">
    <location>
        <position position="72"/>
    </location>
</feature>
<keyword evidence="4" id="KW-0963">Cytoplasm</keyword>
<dbReference type="Proteomes" id="UP000027997">
    <property type="component" value="Unassembled WGS sequence"/>
</dbReference>
<dbReference type="RefSeq" id="WP_020585118.1">
    <property type="nucleotide sequence ID" value="NZ_JOJP01000001.1"/>
</dbReference>
<dbReference type="GO" id="GO:0036218">
    <property type="term" value="F:dTTP diphosphatase activity"/>
    <property type="evidence" value="ECO:0007669"/>
    <property type="project" value="RHEA"/>
</dbReference>
<proteinExistence type="inferred from homology"/>
<dbReference type="EC" id="3.6.1.9" evidence="4"/>
<comment type="similarity">
    <text evidence="4">Belongs to the Maf family. YhdE subfamily.</text>
</comment>
<dbReference type="eggNOG" id="COG0424">
    <property type="taxonomic scope" value="Bacteria"/>
</dbReference>
<dbReference type="PANTHER" id="PTHR43213">
    <property type="entry name" value="BIFUNCTIONAL DTTP/UTP PYROPHOSPHATASE/METHYLTRANSFERASE PROTEIN-RELATED"/>
    <property type="match status" value="1"/>
</dbReference>
<feature type="site" description="Important for substrate specificity" evidence="4">
    <location>
        <position position="10"/>
    </location>
</feature>
<name>A0A081KA24_9GAMM</name>
<dbReference type="PANTHER" id="PTHR43213:SF5">
    <property type="entry name" value="BIFUNCTIONAL DTTP_UTP PYROPHOSPHATASE_METHYLTRANSFERASE PROTEIN-RELATED"/>
    <property type="match status" value="1"/>
</dbReference>
<comment type="subcellular location">
    <subcellularLocation>
        <location evidence="4">Cytoplasm</location>
    </subcellularLocation>
</comment>
<dbReference type="HAMAP" id="MF_00528">
    <property type="entry name" value="Maf"/>
    <property type="match status" value="1"/>
</dbReference>
<evidence type="ECO:0000313" key="6">
    <source>
        <dbReference type="Proteomes" id="UP000027997"/>
    </source>
</evidence>
<dbReference type="AlphaFoldDB" id="A0A081KA24"/>
<evidence type="ECO:0000256" key="1">
    <source>
        <dbReference type="ARBA" id="ARBA00001968"/>
    </source>
</evidence>
<keyword evidence="6" id="KW-1185">Reference proteome</keyword>
<dbReference type="GO" id="GO:0005737">
    <property type="term" value="C:cytoplasm"/>
    <property type="evidence" value="ECO:0007669"/>
    <property type="project" value="UniProtKB-SubCell"/>
</dbReference>
<keyword evidence="2 4" id="KW-0378">Hydrolase</keyword>
<dbReference type="NCBIfam" id="TIGR00172">
    <property type="entry name" value="maf"/>
    <property type="match status" value="1"/>
</dbReference>
<dbReference type="GO" id="GO:0036221">
    <property type="term" value="F:UTP diphosphatase activity"/>
    <property type="evidence" value="ECO:0007669"/>
    <property type="project" value="RHEA"/>
</dbReference>
<dbReference type="GO" id="GO:0009117">
    <property type="term" value="P:nucleotide metabolic process"/>
    <property type="evidence" value="ECO:0007669"/>
    <property type="project" value="UniProtKB-KW"/>
</dbReference>
<accession>A0A081KA24</accession>
<sequence>MIYLASQSPRRAELLKQIGVPFQKLICDIDETPFSQEAASDYVLRMAREKAEAGWQEVLSSGSVKMPLLAADTTVVCNNQILGKPRNTDDARHMLKMLSGNTHQVMSAVAITDGEQHHSEISVTNVVFNKLTDQLIKDYIATGEPMDKAGGYGIQGYGAVLVASISGSYSAVVGLPLMETSHLLDHFNILVWQA</sequence>
<dbReference type="EMBL" id="JOJP01000001">
    <property type="protein sequence ID" value="KEI71000.1"/>
    <property type="molecule type" value="Genomic_DNA"/>
</dbReference>
<dbReference type="PIRSF" id="PIRSF006305">
    <property type="entry name" value="Maf"/>
    <property type="match status" value="1"/>
</dbReference>
<comment type="function">
    <text evidence="4">Nucleoside triphosphate pyrophosphatase that hydrolyzes dTTP and UTP. May have a dual role in cell division arrest and in preventing the incorporation of modified nucleotides into cellular nucleic acids.</text>
</comment>
<protein>
    <recommendedName>
        <fullName evidence="4">dTTP/UTP pyrophosphatase</fullName>
        <shortName evidence="4">dTTPase/UTPase</shortName>
        <ecNumber evidence="4">3.6.1.9</ecNumber>
    </recommendedName>
    <alternativeName>
        <fullName evidence="4">Nucleoside triphosphate pyrophosphatase</fullName>
    </alternativeName>
    <alternativeName>
        <fullName evidence="4">Nucleotide pyrophosphatase</fullName>
        <shortName evidence="4">Nucleotide PPase</shortName>
    </alternativeName>
</protein>
<dbReference type="SUPFAM" id="SSF52972">
    <property type="entry name" value="ITPase-like"/>
    <property type="match status" value="1"/>
</dbReference>
<organism evidence="5 6">
    <name type="scientific">Endozoicomonas elysicola</name>
    <dbReference type="NCBI Taxonomy" id="305900"/>
    <lineage>
        <taxon>Bacteria</taxon>
        <taxon>Pseudomonadati</taxon>
        <taxon>Pseudomonadota</taxon>
        <taxon>Gammaproteobacteria</taxon>
        <taxon>Oceanospirillales</taxon>
        <taxon>Endozoicomonadaceae</taxon>
        <taxon>Endozoicomonas</taxon>
    </lineage>
</organism>
<comment type="catalytic activity">
    <reaction evidence="4">
        <text>UTP + H2O = UMP + diphosphate + H(+)</text>
        <dbReference type="Rhea" id="RHEA:29395"/>
        <dbReference type="ChEBI" id="CHEBI:15377"/>
        <dbReference type="ChEBI" id="CHEBI:15378"/>
        <dbReference type="ChEBI" id="CHEBI:33019"/>
        <dbReference type="ChEBI" id="CHEBI:46398"/>
        <dbReference type="ChEBI" id="CHEBI:57865"/>
        <dbReference type="EC" id="3.6.1.9"/>
    </reaction>
</comment>
<dbReference type="STRING" id="305900.GV64_09810"/>
<comment type="caution">
    <text evidence="5">The sequence shown here is derived from an EMBL/GenBank/DDBJ whole genome shotgun (WGS) entry which is preliminary data.</text>
</comment>
<comment type="cofactor">
    <cofactor evidence="1 4">
        <name>a divalent metal cation</name>
        <dbReference type="ChEBI" id="CHEBI:60240"/>
    </cofactor>
</comment>